<proteinExistence type="predicted"/>
<feature type="transmembrane region" description="Helical" evidence="1">
    <location>
        <begin position="294"/>
        <end position="311"/>
    </location>
</feature>
<gene>
    <name evidence="2" type="ORF">L3X39_09050</name>
</gene>
<keyword evidence="1" id="KW-0812">Transmembrane</keyword>
<feature type="transmembrane region" description="Helical" evidence="1">
    <location>
        <begin position="39"/>
        <end position="59"/>
    </location>
</feature>
<keyword evidence="1" id="KW-0472">Membrane</keyword>
<sequence length="366" mass="42941">MNTLVPLSDYFDVWINTFLFLVLFTLLHTWVLKINDTKNIAFINIAGYILLVFVIFYIGQRPISGRYFGDMRTYVTYFYDYQMGAEIKGTKDIFFHVFMKASSYAFSVHGFFTLCAMIYILPLVRISKVFFKEYWYYSFFMFLVSYSFYTYGVNGIRNGAAASLFLLGVSFKDKKILMGLCFLAALSFHKTMFLPITAFLITYVYNSPKFYLKGWLLCIPLSLALGSVWIALFANLGFGDDDRLAGYLTTQAEEGTFSQTGFRWDFLFHSAFAVFAGWYFIFKKKFVDSFYNQLLNTYLICNGFWILVINANFSNRFAYLSWFMMAIVIVYPMLKERLFKNHHIMLGKIVFVYFLFTYSMYYLYAG</sequence>
<feature type="transmembrane region" description="Helical" evidence="1">
    <location>
        <begin position="266"/>
        <end position="282"/>
    </location>
</feature>
<feature type="transmembrane region" description="Helical" evidence="1">
    <location>
        <begin position="134"/>
        <end position="156"/>
    </location>
</feature>
<dbReference type="EMBL" id="JAKKDV010000003">
    <property type="protein sequence ID" value="MCF7560784.1"/>
    <property type="molecule type" value="Genomic_DNA"/>
</dbReference>
<accession>A0ABS9IJL8</accession>
<reference evidence="2 3" key="1">
    <citation type="submission" date="2022-01" db="EMBL/GenBank/DDBJ databases">
        <title>Draft genome sequence of Sabulilitoribacter multivorans KCTC 32326.</title>
        <authorList>
            <person name="Oh J.-S."/>
        </authorList>
    </citation>
    <scope>NUCLEOTIDE SEQUENCE [LARGE SCALE GENOMIC DNA]</scope>
    <source>
        <strain evidence="2 3">M-M16</strain>
    </source>
</reference>
<dbReference type="RefSeq" id="WP_237231463.1">
    <property type="nucleotide sequence ID" value="NZ_JAKKDV010000003.1"/>
</dbReference>
<evidence type="ECO:0000313" key="3">
    <source>
        <dbReference type="Proteomes" id="UP001200022"/>
    </source>
</evidence>
<name>A0ABS9IJL8_9FLAO</name>
<feature type="transmembrane region" description="Helical" evidence="1">
    <location>
        <begin position="13"/>
        <end position="32"/>
    </location>
</feature>
<dbReference type="InterPro" id="IPR049458">
    <property type="entry name" value="EpsG-like"/>
</dbReference>
<evidence type="ECO:0000313" key="2">
    <source>
        <dbReference type="EMBL" id="MCF7560784.1"/>
    </source>
</evidence>
<feature type="transmembrane region" description="Helical" evidence="1">
    <location>
        <begin position="317"/>
        <end position="334"/>
    </location>
</feature>
<organism evidence="2 3">
    <name type="scientific">Flaviramulus multivorans</name>
    <dbReference type="NCBI Taxonomy" id="1304750"/>
    <lineage>
        <taxon>Bacteria</taxon>
        <taxon>Pseudomonadati</taxon>
        <taxon>Bacteroidota</taxon>
        <taxon>Flavobacteriia</taxon>
        <taxon>Flavobacteriales</taxon>
        <taxon>Flavobacteriaceae</taxon>
        <taxon>Flaviramulus</taxon>
    </lineage>
</organism>
<feature type="transmembrane region" description="Helical" evidence="1">
    <location>
        <begin position="104"/>
        <end position="122"/>
    </location>
</feature>
<protein>
    <submittedName>
        <fullName evidence="2">EpsG family protein</fullName>
    </submittedName>
</protein>
<feature type="transmembrane region" description="Helical" evidence="1">
    <location>
        <begin position="176"/>
        <end position="203"/>
    </location>
</feature>
<comment type="caution">
    <text evidence="2">The sequence shown here is derived from an EMBL/GenBank/DDBJ whole genome shotgun (WGS) entry which is preliminary data.</text>
</comment>
<keyword evidence="1" id="KW-1133">Transmembrane helix</keyword>
<keyword evidence="3" id="KW-1185">Reference proteome</keyword>
<evidence type="ECO:0000256" key="1">
    <source>
        <dbReference type="SAM" id="Phobius"/>
    </source>
</evidence>
<dbReference type="Pfam" id="PF14897">
    <property type="entry name" value="EpsG"/>
    <property type="match status" value="1"/>
</dbReference>
<feature type="transmembrane region" description="Helical" evidence="1">
    <location>
        <begin position="346"/>
        <end position="364"/>
    </location>
</feature>
<dbReference type="Proteomes" id="UP001200022">
    <property type="component" value="Unassembled WGS sequence"/>
</dbReference>
<feature type="transmembrane region" description="Helical" evidence="1">
    <location>
        <begin position="215"/>
        <end position="238"/>
    </location>
</feature>